<protein>
    <submittedName>
        <fullName evidence="1">Uncharacterized protein</fullName>
    </submittedName>
</protein>
<proteinExistence type="predicted"/>
<comment type="caution">
    <text evidence="1">The sequence shown here is derived from an EMBL/GenBank/DDBJ whole genome shotgun (WGS) entry which is preliminary data.</text>
</comment>
<name>A0A8H5LKK4_9AGAR</name>
<gene>
    <name evidence="1" type="ORF">D9756_004632</name>
</gene>
<organism evidence="1 2">
    <name type="scientific">Leucocoprinus leucothites</name>
    <dbReference type="NCBI Taxonomy" id="201217"/>
    <lineage>
        <taxon>Eukaryota</taxon>
        <taxon>Fungi</taxon>
        <taxon>Dikarya</taxon>
        <taxon>Basidiomycota</taxon>
        <taxon>Agaricomycotina</taxon>
        <taxon>Agaricomycetes</taxon>
        <taxon>Agaricomycetidae</taxon>
        <taxon>Agaricales</taxon>
        <taxon>Agaricineae</taxon>
        <taxon>Agaricaceae</taxon>
        <taxon>Leucocoprinus</taxon>
    </lineage>
</organism>
<accession>A0A8H5LKK4</accession>
<keyword evidence="2" id="KW-1185">Reference proteome</keyword>
<sequence length="160" mass="17769">MAPISPSGLYMITDTSNYPVGVDQQNIDVANARHQGFFDVLPIVSLRNNKPTAWRLEEIRTGTYRLSVSTTSTPLDAMPVTVGPESEIHALLHAPVNSVSHYWVLQDLGDDWYIIKYAGDTNYVWASSVGFPNDPQQISLVPWTSSNRGNFAFRIKPFGA</sequence>
<dbReference type="InterPro" id="IPR035992">
    <property type="entry name" value="Ricin_B-like_lectins"/>
</dbReference>
<reference evidence="1 2" key="1">
    <citation type="journal article" date="2020" name="ISME J.">
        <title>Uncovering the hidden diversity of litter-decomposition mechanisms in mushroom-forming fungi.</title>
        <authorList>
            <person name="Floudas D."/>
            <person name="Bentzer J."/>
            <person name="Ahren D."/>
            <person name="Johansson T."/>
            <person name="Persson P."/>
            <person name="Tunlid A."/>
        </authorList>
    </citation>
    <scope>NUCLEOTIDE SEQUENCE [LARGE SCALE GENOMIC DNA]</scope>
    <source>
        <strain evidence="1 2">CBS 146.42</strain>
    </source>
</reference>
<dbReference type="EMBL" id="JAACJO010000003">
    <property type="protein sequence ID" value="KAF5360622.1"/>
    <property type="molecule type" value="Genomic_DNA"/>
</dbReference>
<evidence type="ECO:0000313" key="2">
    <source>
        <dbReference type="Proteomes" id="UP000559027"/>
    </source>
</evidence>
<dbReference type="SUPFAM" id="SSF50370">
    <property type="entry name" value="Ricin B-like lectins"/>
    <property type="match status" value="1"/>
</dbReference>
<evidence type="ECO:0000313" key="1">
    <source>
        <dbReference type="EMBL" id="KAF5360622.1"/>
    </source>
</evidence>
<dbReference type="AlphaFoldDB" id="A0A8H5LKK4"/>
<dbReference type="Gene3D" id="2.80.10.50">
    <property type="match status" value="1"/>
</dbReference>
<dbReference type="Proteomes" id="UP000559027">
    <property type="component" value="Unassembled WGS sequence"/>
</dbReference>